<dbReference type="Pfam" id="PF00491">
    <property type="entry name" value="Arginase"/>
    <property type="match status" value="1"/>
</dbReference>
<dbReference type="NCBIfam" id="TIGR01230">
    <property type="entry name" value="agmatinase"/>
    <property type="match status" value="1"/>
</dbReference>
<dbReference type="GO" id="GO:0033389">
    <property type="term" value="P:putrescine biosynthetic process from arginine, via agmatine"/>
    <property type="evidence" value="ECO:0007669"/>
    <property type="project" value="TreeGrafter"/>
</dbReference>
<gene>
    <name evidence="6" type="ORF">SY1_11040</name>
</gene>
<feature type="binding site" evidence="4">
    <location>
        <position position="127"/>
    </location>
    <ligand>
        <name>Mn(2+)</name>
        <dbReference type="ChEBI" id="CHEBI:29035"/>
        <label>1</label>
    </ligand>
</feature>
<dbReference type="KEGG" id="sbr:SY1_11040"/>
<dbReference type="GO" id="GO:0008783">
    <property type="term" value="F:agmatinase activity"/>
    <property type="evidence" value="ECO:0007669"/>
    <property type="project" value="UniProtKB-EC"/>
</dbReference>
<organism evidence="6 7">
    <name type="scientific">Fretibacterium fastidiosum</name>
    <dbReference type="NCBI Taxonomy" id="651822"/>
    <lineage>
        <taxon>Bacteria</taxon>
        <taxon>Thermotogati</taxon>
        <taxon>Synergistota</taxon>
        <taxon>Synergistia</taxon>
        <taxon>Synergistales</taxon>
        <taxon>Aminobacteriaceae</taxon>
        <taxon>Fretibacterium</taxon>
    </lineage>
</organism>
<evidence type="ECO:0000256" key="3">
    <source>
        <dbReference type="ARBA" id="ARBA00022801"/>
    </source>
</evidence>
<evidence type="ECO:0000313" key="6">
    <source>
        <dbReference type="EMBL" id="CBL28295.1"/>
    </source>
</evidence>
<dbReference type="PANTHER" id="PTHR11358">
    <property type="entry name" value="ARGINASE/AGMATINASE"/>
    <property type="match status" value="1"/>
</dbReference>
<feature type="binding site" evidence="4">
    <location>
        <position position="152"/>
    </location>
    <ligand>
        <name>Mn(2+)</name>
        <dbReference type="ChEBI" id="CHEBI:29035"/>
        <label>1</label>
    </ligand>
</feature>
<proteinExistence type="inferred from homology"/>
<dbReference type="PRINTS" id="PR00116">
    <property type="entry name" value="ARGINASE"/>
</dbReference>
<dbReference type="PANTHER" id="PTHR11358:SF26">
    <property type="entry name" value="GUANIDINO ACID HYDROLASE, MITOCHONDRIAL"/>
    <property type="match status" value="1"/>
</dbReference>
<evidence type="ECO:0000313" key="7">
    <source>
        <dbReference type="Proteomes" id="UP000008957"/>
    </source>
</evidence>
<dbReference type="EC" id="3.5.3.11" evidence="6"/>
<dbReference type="Proteomes" id="UP000008957">
    <property type="component" value="Chromosome"/>
</dbReference>
<dbReference type="InterPro" id="IPR020855">
    <property type="entry name" value="Ureohydrolase_Mn_BS"/>
</dbReference>
<dbReference type="PROSITE" id="PS51409">
    <property type="entry name" value="ARGINASE_2"/>
    <property type="match status" value="1"/>
</dbReference>
<keyword evidence="3 5" id="KW-0378">Hydrolase</keyword>
<keyword evidence="4" id="KW-0464">Manganese</keyword>
<dbReference type="EMBL" id="FP929056">
    <property type="protein sequence ID" value="CBL28295.1"/>
    <property type="molecule type" value="Genomic_DNA"/>
</dbReference>
<dbReference type="AlphaFoldDB" id="A0AB94IWY9"/>
<evidence type="ECO:0000256" key="4">
    <source>
        <dbReference type="PIRSR" id="PIRSR036979-1"/>
    </source>
</evidence>
<dbReference type="PIRSF" id="PIRSF036979">
    <property type="entry name" value="Arginase"/>
    <property type="match status" value="1"/>
</dbReference>
<feature type="binding site" evidence="4">
    <location>
        <position position="154"/>
    </location>
    <ligand>
        <name>Mn(2+)</name>
        <dbReference type="ChEBI" id="CHEBI:29035"/>
        <label>1</label>
    </ligand>
</feature>
<dbReference type="InterPro" id="IPR005925">
    <property type="entry name" value="Agmatinase-rel"/>
</dbReference>
<feature type="binding site" evidence="4">
    <location>
        <position position="150"/>
    </location>
    <ligand>
        <name>Mn(2+)</name>
        <dbReference type="ChEBI" id="CHEBI:29035"/>
        <label>1</label>
    </ligand>
</feature>
<name>A0AB94IWY9_9BACT</name>
<dbReference type="InterPro" id="IPR006035">
    <property type="entry name" value="Ureohydrolase"/>
</dbReference>
<evidence type="ECO:0000256" key="1">
    <source>
        <dbReference type="ARBA" id="ARBA00009227"/>
    </source>
</evidence>
<reference evidence="7" key="1">
    <citation type="submission" date="2010-03" db="EMBL/GenBank/DDBJ databases">
        <title>The genome sequence of Synergistetes sp. SGP1.</title>
        <authorList>
            <consortium name="metaHIT consortium -- http://www.metahit.eu/"/>
            <person name="Pajon A."/>
            <person name="Turner K."/>
            <person name="Parkhill J."/>
            <person name="Wade W."/>
            <person name="Vartoukian S."/>
        </authorList>
    </citation>
    <scope>NUCLEOTIDE SEQUENCE [LARGE SCALE GENOMIC DNA]</scope>
    <source>
        <strain evidence="7">SGP1</strain>
    </source>
</reference>
<keyword evidence="2 4" id="KW-0479">Metal-binding</keyword>
<feature type="binding site" evidence="4">
    <location>
        <position position="243"/>
    </location>
    <ligand>
        <name>Mn(2+)</name>
        <dbReference type="ChEBI" id="CHEBI:29035"/>
        <label>1</label>
    </ligand>
</feature>
<dbReference type="Gene3D" id="3.40.800.10">
    <property type="entry name" value="Ureohydrolase domain"/>
    <property type="match status" value="1"/>
</dbReference>
<evidence type="ECO:0000256" key="5">
    <source>
        <dbReference type="RuleBase" id="RU003684"/>
    </source>
</evidence>
<comment type="cofactor">
    <cofactor evidence="4">
        <name>Mn(2+)</name>
        <dbReference type="ChEBI" id="CHEBI:29035"/>
    </cofactor>
    <text evidence="4">Binds 2 manganese ions per subunit.</text>
</comment>
<dbReference type="RefSeq" id="WP_015556442.1">
    <property type="nucleotide sequence ID" value="NC_021038.1"/>
</dbReference>
<dbReference type="PROSITE" id="PS01053">
    <property type="entry name" value="ARGINASE_1"/>
    <property type="match status" value="1"/>
</dbReference>
<sequence length="321" mass="34883">MSARELKQPATAFASPRFCNVGNFMRMERVADPDGLDFAVYGIPFDTACSYRSGARFGPQGIRNISVMMKTNHPVHEVNIFDYLKGADMGDVNVVPGYIHPTYAAIEAFASGILDAGALPIALGGDHSITLAELRAVAGKHGPVSLIHFDSHADINDEVFGEKYNHGTPFRRAIEEGLIDPHTSIQVGMRGSLYDAGEFKLAADLGLKLIPTHRVREMGIPAVLDEIRRRVGENKAFLTFDIDFIDPAYAPATGTPEVGGYSTFEAISFIRGLTDVNFAGFDVVEVAPPYDVAEITSLAACNIVFEFLSVLALQKKEGRRT</sequence>
<reference evidence="6 7" key="2">
    <citation type="submission" date="2010-03" db="EMBL/GenBank/DDBJ databases">
        <authorList>
            <person name="Pajon A."/>
        </authorList>
    </citation>
    <scope>NUCLEOTIDE SEQUENCE [LARGE SCALE GENOMIC DNA]</scope>
    <source>
        <strain evidence="6 7">SGP1</strain>
    </source>
</reference>
<comment type="similarity">
    <text evidence="1">Belongs to the arginase family. Agmatinase subfamily.</text>
</comment>
<accession>A0AB94IWY9</accession>
<dbReference type="GO" id="GO:0046872">
    <property type="term" value="F:metal ion binding"/>
    <property type="evidence" value="ECO:0007669"/>
    <property type="project" value="UniProtKB-KW"/>
</dbReference>
<feature type="binding site" evidence="4">
    <location>
        <position position="241"/>
    </location>
    <ligand>
        <name>Mn(2+)</name>
        <dbReference type="ChEBI" id="CHEBI:29035"/>
        <label>1</label>
    </ligand>
</feature>
<dbReference type="SUPFAM" id="SSF52768">
    <property type="entry name" value="Arginase/deacetylase"/>
    <property type="match status" value="1"/>
</dbReference>
<dbReference type="InterPro" id="IPR023696">
    <property type="entry name" value="Ureohydrolase_dom_sf"/>
</dbReference>
<dbReference type="CDD" id="cd11592">
    <property type="entry name" value="Agmatinase_PAH"/>
    <property type="match status" value="1"/>
</dbReference>
<keyword evidence="7" id="KW-1185">Reference proteome</keyword>
<protein>
    <submittedName>
        <fullName evidence="6">Agmatinase</fullName>
        <ecNumber evidence="6">3.5.3.11</ecNumber>
    </submittedName>
</protein>
<evidence type="ECO:0000256" key="2">
    <source>
        <dbReference type="ARBA" id="ARBA00022723"/>
    </source>
</evidence>
<dbReference type="NCBIfam" id="NF002564">
    <property type="entry name" value="PRK02190.1"/>
    <property type="match status" value="1"/>
</dbReference>